<dbReference type="Proteomes" id="UP000076857">
    <property type="component" value="Chromosome"/>
</dbReference>
<gene>
    <name evidence="1" type="ORF">A3L25_018725</name>
</gene>
<dbReference type="RefSeq" id="WP_063426804.1">
    <property type="nucleotide sequence ID" value="NZ_CP050951.1"/>
</dbReference>
<name>A0AAP9SQ40_PSEPU</name>
<organism evidence="1 2">
    <name type="scientific">Pseudomonas putida</name>
    <name type="common">Arthrobacter siderocapsulatus</name>
    <dbReference type="NCBI Taxonomy" id="303"/>
    <lineage>
        <taxon>Bacteria</taxon>
        <taxon>Pseudomonadati</taxon>
        <taxon>Pseudomonadota</taxon>
        <taxon>Gammaproteobacteria</taxon>
        <taxon>Pseudomonadales</taxon>
        <taxon>Pseudomonadaceae</taxon>
        <taxon>Pseudomonas</taxon>
    </lineage>
</organism>
<accession>A0AAP9SQ40</accession>
<evidence type="ECO:0000313" key="2">
    <source>
        <dbReference type="Proteomes" id="UP000076857"/>
    </source>
</evidence>
<proteinExistence type="predicted"/>
<dbReference type="AlphaFoldDB" id="A0AAP9SQ40"/>
<reference evidence="1 2" key="1">
    <citation type="submission" date="2016-04" db="EMBL/GenBank/DDBJ databases">
        <authorList>
            <person name="Qiu J."/>
        </authorList>
    </citation>
    <scope>NUCLEOTIDE SEQUENCE [LARGE SCALE GENOMIC DNA]</scope>
    <source>
        <strain evidence="1 2">JQ581</strain>
    </source>
</reference>
<protein>
    <submittedName>
        <fullName evidence="1">Uncharacterized protein</fullName>
    </submittedName>
</protein>
<reference evidence="1 2" key="2">
    <citation type="submission" date="2020-04" db="EMBL/GenBank/DDBJ databases">
        <title>Complete genome sequence of Pseudomonas putida strain JQ581.</title>
        <authorList>
            <person name="Mu Y."/>
        </authorList>
    </citation>
    <scope>NUCLEOTIDE SEQUENCE [LARGE SCALE GENOMIC DNA]</scope>
    <source>
        <strain evidence="1 2">JQ581</strain>
    </source>
</reference>
<evidence type="ECO:0000313" key="1">
    <source>
        <dbReference type="EMBL" id="QJQ11366.1"/>
    </source>
</evidence>
<sequence>MTKEELAALPEKVRIAIEAGKAAAEAPPNDTGSANCDRVVIPVPGLRASQLPTLPGYVQKKSRFHQQGIHLNTPWPGIGNQHSAGVQAMHASLQAQGVDCYVWYQLD</sequence>
<dbReference type="EMBL" id="CP050951">
    <property type="protein sequence ID" value="QJQ11366.1"/>
    <property type="molecule type" value="Genomic_DNA"/>
</dbReference>